<dbReference type="SMART" id="SM01065">
    <property type="entry name" value="CBM_2"/>
    <property type="match status" value="1"/>
</dbReference>
<feature type="compositionally biased region" description="Basic and acidic residues" evidence="2">
    <location>
        <begin position="175"/>
        <end position="197"/>
    </location>
</feature>
<comment type="caution">
    <text evidence="4">The sequence shown here is derived from an EMBL/GenBank/DDBJ whole genome shotgun (WGS) entry which is preliminary data.</text>
</comment>
<accession>A0AAD2CVA9</accession>
<comment type="similarity">
    <text evidence="1">In the N-terminal section; belongs to the glycosyltransferase 20 family.</text>
</comment>
<dbReference type="GO" id="GO:0004805">
    <property type="term" value="F:trehalose-phosphatase activity"/>
    <property type="evidence" value="ECO:0007669"/>
    <property type="project" value="TreeGrafter"/>
</dbReference>
<dbReference type="InterPro" id="IPR001830">
    <property type="entry name" value="Glyco_trans_20"/>
</dbReference>
<dbReference type="Pfam" id="PF00982">
    <property type="entry name" value="Glyco_transf_20"/>
    <property type="match status" value="1"/>
</dbReference>
<dbReference type="GO" id="GO:2001070">
    <property type="term" value="F:starch binding"/>
    <property type="evidence" value="ECO:0007669"/>
    <property type="project" value="InterPro"/>
</dbReference>
<dbReference type="SUPFAM" id="SSF53756">
    <property type="entry name" value="UDP-Glycosyltransferase/glycogen phosphorylase"/>
    <property type="match status" value="1"/>
</dbReference>
<dbReference type="InterPro" id="IPR023214">
    <property type="entry name" value="HAD_sf"/>
</dbReference>
<dbReference type="InterPro" id="IPR013784">
    <property type="entry name" value="Carb-bd-like_fold"/>
</dbReference>
<name>A0AAD2CVA9_EUPCR</name>
<dbReference type="PANTHER" id="PTHR10788">
    <property type="entry name" value="TREHALOSE-6-PHOSPHATE SYNTHASE"/>
    <property type="match status" value="1"/>
</dbReference>
<dbReference type="Gene3D" id="3.30.70.1020">
    <property type="entry name" value="Trehalose-6-phosphate phosphatase related protein, domain 2"/>
    <property type="match status" value="1"/>
</dbReference>
<dbReference type="InterPro" id="IPR036412">
    <property type="entry name" value="HAD-like_sf"/>
</dbReference>
<dbReference type="InterPro" id="IPR003337">
    <property type="entry name" value="Trehalose_PPase"/>
</dbReference>
<dbReference type="EMBL" id="CAMPGE010013931">
    <property type="protein sequence ID" value="CAI2372636.1"/>
    <property type="molecule type" value="Genomic_DNA"/>
</dbReference>
<evidence type="ECO:0000259" key="3">
    <source>
        <dbReference type="PROSITE" id="PS51166"/>
    </source>
</evidence>
<evidence type="ECO:0000313" key="5">
    <source>
        <dbReference type="Proteomes" id="UP001295684"/>
    </source>
</evidence>
<dbReference type="PANTHER" id="PTHR10788:SF94">
    <property type="entry name" value="ALPHA,ALPHA-TREHALOSE-PHOSPHATE SYNTHASE [UDP-FORMING] 5"/>
    <property type="match status" value="1"/>
</dbReference>
<dbReference type="Proteomes" id="UP001295684">
    <property type="component" value="Unassembled WGS sequence"/>
</dbReference>
<dbReference type="SUPFAM" id="SSF49452">
    <property type="entry name" value="Starch-binding domain-like"/>
    <property type="match status" value="1"/>
</dbReference>
<dbReference type="Pfam" id="PF02358">
    <property type="entry name" value="Trehalose_PPase"/>
    <property type="match status" value="1"/>
</dbReference>
<organism evidence="4 5">
    <name type="scientific">Euplotes crassus</name>
    <dbReference type="NCBI Taxonomy" id="5936"/>
    <lineage>
        <taxon>Eukaryota</taxon>
        <taxon>Sar</taxon>
        <taxon>Alveolata</taxon>
        <taxon>Ciliophora</taxon>
        <taxon>Intramacronucleata</taxon>
        <taxon>Spirotrichea</taxon>
        <taxon>Hypotrichia</taxon>
        <taxon>Euplotida</taxon>
        <taxon>Euplotidae</taxon>
        <taxon>Moneuplotes</taxon>
    </lineage>
</organism>
<feature type="region of interest" description="Disordered" evidence="2">
    <location>
        <begin position="173"/>
        <end position="197"/>
    </location>
</feature>
<proteinExistence type="inferred from homology"/>
<reference evidence="4" key="1">
    <citation type="submission" date="2023-07" db="EMBL/GenBank/DDBJ databases">
        <authorList>
            <consortium name="AG Swart"/>
            <person name="Singh M."/>
            <person name="Singh A."/>
            <person name="Seah K."/>
            <person name="Emmerich C."/>
        </authorList>
    </citation>
    <scope>NUCLEOTIDE SEQUENCE</scope>
    <source>
        <strain evidence="4">DP1</strain>
    </source>
</reference>
<dbReference type="Gene3D" id="2.60.40.10">
    <property type="entry name" value="Immunoglobulins"/>
    <property type="match status" value="1"/>
</dbReference>
<dbReference type="Pfam" id="PF00686">
    <property type="entry name" value="CBM_20"/>
    <property type="match status" value="1"/>
</dbReference>
<dbReference type="AlphaFoldDB" id="A0AAD2CVA9"/>
<protein>
    <recommendedName>
        <fullName evidence="3">CBM20 domain-containing protein</fullName>
    </recommendedName>
</protein>
<gene>
    <name evidence="4" type="ORF">ECRASSUSDP1_LOCUS13967</name>
</gene>
<evidence type="ECO:0000256" key="1">
    <source>
        <dbReference type="ARBA" id="ARBA00005409"/>
    </source>
</evidence>
<dbReference type="InterPro" id="IPR013783">
    <property type="entry name" value="Ig-like_fold"/>
</dbReference>
<sequence length="1092" mass="127293">MDTQDRVEMRMIFRCESTKPEERIILVGSLPELGSWDPSKGVKLLTDATCFPFWSGTIHIPTMSTFEYKYVIVNSINNTVSRWEELPDNGNRILTVKQKGIFSVEEQEGSRHIQIKMIKLTKSISSIFKNRLSQFSRDKPKKKLTKIRSHDFNSDPKHQVKFAETFATSVPRKKTNLEEEKQTAVLEERNEKSENSLEKDRLNLMSKKQKSFYNLQELKLGQNKLIDEMDSSSEEDEHHRKASGVVRNLKDLEMKVLSVQDFTKLENLDSNAVQKNESQAPAVKLDTDYSKGFEDAHSSKHEFELTEKEFVIMVSMILPLKISKDPTGKISLVPSSSLLYSKLYDRDPGSKVEEWWIGWAAYHPKDDKEKEEITNLLREKRCMPIFFEKEVIAEFYNFYERQVIPLFHNFKTHYEHKESYDQFDDWNCYREVNQIFADFIVEFINNEVYPKKKNPIIWVNNQHFIMVPRYLRENNIDTCIGLFLHCPFPASEIFRLIPYRERLLKSLLNCDCIGFHSFEYARNFFTICKRILNVDFEFRRSGQIGIDYNGRNVSLVIAHVGVSYDSIYNHVHSPAFKRLLKTCKRKTKTIISSIDTLTHIAGIKEKFLAFQKLLRMNPALAGECKLIQYLDPISVGKEFKVKEYKDIITKIKDDIKKEFGSKVISVKYEVLTEKKRILLWARTNILFNCTLRGGLRLPSLEYIATRCSLKKESNSLIVLSEFAGGIRALGGVLKCNPHSLKETSNILERAMSMDKKEKHKRMRNMLQYVLKHSTLSWANQFLRDLKCSHETTESSLFLGIESEVVKHRLIHRKNTKPLDHEAFLNAYENTSKRLIMIDTHGIDSMQGKATANDFNFSHPEISDKAIHLLDSLSREVENKVWIIGPDGKNQLDLIIKKSDRYDETSSKKTRENKWDRLLKELDNSWIEEAKRIMKVYCESVDGSFIEEHESTIMWNFSIVDSEYGNSAAKQMKLDLQETLKYFNIEVCIGKGYLEARNKNIKEIVVNKILKGYSRTADIDFILYIGDDNSNEEIFSLLKDQTKMNEYCTKNFTSFLCTIGKRPTKAKYYIEDLEHLLKELFDNQKSIKSESIQ</sequence>
<dbReference type="SUPFAM" id="SSF56784">
    <property type="entry name" value="HAD-like"/>
    <property type="match status" value="1"/>
</dbReference>
<keyword evidence="5" id="KW-1185">Reference proteome</keyword>
<dbReference type="Gene3D" id="3.40.50.1000">
    <property type="entry name" value="HAD superfamily/HAD-like"/>
    <property type="match status" value="1"/>
</dbReference>
<dbReference type="InterPro" id="IPR002044">
    <property type="entry name" value="CBM20"/>
</dbReference>
<dbReference type="GO" id="GO:0005829">
    <property type="term" value="C:cytosol"/>
    <property type="evidence" value="ECO:0007669"/>
    <property type="project" value="TreeGrafter"/>
</dbReference>
<dbReference type="GO" id="GO:0005992">
    <property type="term" value="P:trehalose biosynthetic process"/>
    <property type="evidence" value="ECO:0007669"/>
    <property type="project" value="InterPro"/>
</dbReference>
<dbReference type="CDD" id="cd05467">
    <property type="entry name" value="CBM20"/>
    <property type="match status" value="1"/>
</dbReference>
<evidence type="ECO:0000313" key="4">
    <source>
        <dbReference type="EMBL" id="CAI2372636.1"/>
    </source>
</evidence>
<evidence type="ECO:0000256" key="2">
    <source>
        <dbReference type="SAM" id="MobiDB-lite"/>
    </source>
</evidence>
<feature type="domain" description="CBM20" evidence="3">
    <location>
        <begin position="1"/>
        <end position="110"/>
    </location>
</feature>
<dbReference type="Gene3D" id="3.40.50.2000">
    <property type="entry name" value="Glycogen Phosphorylase B"/>
    <property type="match status" value="2"/>
</dbReference>
<dbReference type="PROSITE" id="PS51166">
    <property type="entry name" value="CBM20"/>
    <property type="match status" value="1"/>
</dbReference>